<dbReference type="EMBL" id="CAICTM010000534">
    <property type="protein sequence ID" value="CAB9512408.1"/>
    <property type="molecule type" value="Genomic_DNA"/>
</dbReference>
<organism evidence="1 2">
    <name type="scientific">Seminavis robusta</name>
    <dbReference type="NCBI Taxonomy" id="568900"/>
    <lineage>
        <taxon>Eukaryota</taxon>
        <taxon>Sar</taxon>
        <taxon>Stramenopiles</taxon>
        <taxon>Ochrophyta</taxon>
        <taxon>Bacillariophyta</taxon>
        <taxon>Bacillariophyceae</taxon>
        <taxon>Bacillariophycidae</taxon>
        <taxon>Naviculales</taxon>
        <taxon>Naviculaceae</taxon>
        <taxon>Seminavis</taxon>
    </lineage>
</organism>
<name>A0A9N8HEV2_9STRA</name>
<keyword evidence="2" id="KW-1185">Reference proteome</keyword>
<dbReference type="InterPro" id="IPR006912">
    <property type="entry name" value="Harbinger_derived_prot"/>
</dbReference>
<dbReference type="Pfam" id="PF04827">
    <property type="entry name" value="Plant_tran"/>
    <property type="match status" value="1"/>
</dbReference>
<comment type="caution">
    <text evidence="1">The sequence shown here is derived from an EMBL/GenBank/DDBJ whole genome shotgun (WGS) entry which is preliminary data.</text>
</comment>
<dbReference type="OrthoDB" id="42860at2759"/>
<protein>
    <submittedName>
        <fullName evidence="1">Transposon protein</fullName>
    </submittedName>
</protein>
<evidence type="ECO:0000313" key="1">
    <source>
        <dbReference type="EMBL" id="CAB9512408.1"/>
    </source>
</evidence>
<evidence type="ECO:0000313" key="2">
    <source>
        <dbReference type="Proteomes" id="UP001153069"/>
    </source>
</evidence>
<dbReference type="PANTHER" id="PTHR47150">
    <property type="entry name" value="OS12G0169200 PROTEIN"/>
    <property type="match status" value="1"/>
</dbReference>
<reference evidence="1" key="1">
    <citation type="submission" date="2020-06" db="EMBL/GenBank/DDBJ databases">
        <authorList>
            <consortium name="Plant Systems Biology data submission"/>
        </authorList>
    </citation>
    <scope>NUCLEOTIDE SEQUENCE</scope>
    <source>
        <strain evidence="1">D6</strain>
    </source>
</reference>
<gene>
    <name evidence="1" type="ORF">SEMRO_535_G161920.1</name>
</gene>
<dbReference type="AlphaFoldDB" id="A0A9N8HEV2"/>
<dbReference type="Proteomes" id="UP001153069">
    <property type="component" value="Unassembled WGS sequence"/>
</dbReference>
<dbReference type="PANTHER" id="PTHR47150:SF5">
    <property type="entry name" value="OS07G0546750 PROTEIN"/>
    <property type="match status" value="1"/>
</dbReference>
<accession>A0A9N8HEV2</accession>
<proteinExistence type="predicted"/>
<sequence>MGTNTFTENLKAFFRAIKQDNELQGKYMRAPTKADAQRITALHERKHGVPGMLCSIDCLHVFWKNCPVAWQGQFRNGKNKHSSIVVEAGVDYNTWVWSASIGHAGTQSDINIWDQSPLHRMFLSDEMVENIDFSFHVDGEHFDMLWCLVDGIYPATARFVKTISYPIGHAARMFVEWQEACRKDSERTFGIVVRKFQILARPMEYWDLEDVKNITYGCFVMHNMMVERRVEREETEEAGMYDVLSSAEDDQEEARGDDLDQFVRFAHRFTPQARDMAYQIQLAKERFTKLNNDARHVRLQRAIMNHVAANYIEEKKRRSPSL</sequence>